<dbReference type="EMBL" id="LSGP01000001">
    <property type="protein sequence ID" value="KYZ78235.1"/>
    <property type="molecule type" value="Genomic_DNA"/>
</dbReference>
<sequence>MKLILVLIISLALNGCFANQPAPKPLSVSPTGVTVEGVPVGGLTSDQLQVALTELAQRKNTFPQNAAFDLEGRVVPEKVGQMLDIQATADLVNAALPHSETPAIYQQISPAITGGTLAAAKRIGGYETPIIDNHPDRVKNIALTASLLNNTIIDHGQEFSFNALTGEPTVERGFRRAGVLKNGQKVQDIGGGMCQVSSTIYNAALEAGLKVTERHPHSQPVSYVPEGRDATTFTDKDLRFMNSTRQSLILRVFIAGKTVKADIWSLPQ</sequence>
<gene>
    <name evidence="2" type="ORF">AXX12_01440</name>
</gene>
<keyword evidence="3" id="KW-1185">Reference proteome</keyword>
<comment type="caution">
    <text evidence="2">The sequence shown here is derived from an EMBL/GenBank/DDBJ whole genome shotgun (WGS) entry which is preliminary data.</text>
</comment>
<reference evidence="2 3" key="1">
    <citation type="submission" date="2016-02" db="EMBL/GenBank/DDBJ databases">
        <title>Anaerosporomusa subterraneum gen. nov., sp. nov., a spore-forming obligate anaerobe isolated from saprolite.</title>
        <authorList>
            <person name="Choi J.K."/>
            <person name="Shah M."/>
            <person name="Yee N."/>
        </authorList>
    </citation>
    <scope>NUCLEOTIDE SEQUENCE [LARGE SCALE GENOMIC DNA]</scope>
    <source>
        <strain evidence="2 3">RU4</strain>
    </source>
</reference>
<feature type="chain" id="PRO_5007595060" description="Vanomycin resistance protein VanB" evidence="1">
    <location>
        <begin position="19"/>
        <end position="268"/>
    </location>
</feature>
<proteinExistence type="predicted"/>
<organism evidence="2 3">
    <name type="scientific">Anaerosporomusa subterranea</name>
    <dbReference type="NCBI Taxonomy" id="1794912"/>
    <lineage>
        <taxon>Bacteria</taxon>
        <taxon>Bacillati</taxon>
        <taxon>Bacillota</taxon>
        <taxon>Negativicutes</taxon>
        <taxon>Acetonemataceae</taxon>
        <taxon>Anaerosporomusa</taxon>
    </lineage>
</organism>
<evidence type="ECO:0000313" key="2">
    <source>
        <dbReference type="EMBL" id="KYZ78235.1"/>
    </source>
</evidence>
<dbReference type="AlphaFoldDB" id="A0A154BWH8"/>
<evidence type="ECO:0000256" key="1">
    <source>
        <dbReference type="SAM" id="SignalP"/>
    </source>
</evidence>
<dbReference type="PANTHER" id="PTHR35788:SF1">
    <property type="entry name" value="EXPORTED PROTEIN"/>
    <property type="match status" value="1"/>
</dbReference>
<evidence type="ECO:0000313" key="3">
    <source>
        <dbReference type="Proteomes" id="UP000076268"/>
    </source>
</evidence>
<dbReference type="InterPro" id="IPR007391">
    <property type="entry name" value="Vancomycin_resist_VanW"/>
</dbReference>
<dbReference type="Proteomes" id="UP000076268">
    <property type="component" value="Unassembled WGS sequence"/>
</dbReference>
<dbReference type="Pfam" id="PF04294">
    <property type="entry name" value="VanW"/>
    <property type="match status" value="1"/>
</dbReference>
<dbReference type="PANTHER" id="PTHR35788">
    <property type="entry name" value="EXPORTED PROTEIN-RELATED"/>
    <property type="match status" value="1"/>
</dbReference>
<name>A0A154BWH8_ANASB</name>
<dbReference type="InterPro" id="IPR052913">
    <property type="entry name" value="Glycopeptide_resist_protein"/>
</dbReference>
<dbReference type="RefSeq" id="WP_066237090.1">
    <property type="nucleotide sequence ID" value="NZ_LSGP01000001.1"/>
</dbReference>
<accession>A0A154BWH8</accession>
<feature type="signal peptide" evidence="1">
    <location>
        <begin position="1"/>
        <end position="18"/>
    </location>
</feature>
<keyword evidence="1" id="KW-0732">Signal</keyword>
<protein>
    <recommendedName>
        <fullName evidence="4">Vanomycin resistance protein VanB</fullName>
    </recommendedName>
</protein>
<dbReference type="STRING" id="1794912.AXX12_01440"/>
<dbReference type="OrthoDB" id="9797191at2"/>
<evidence type="ECO:0008006" key="4">
    <source>
        <dbReference type="Google" id="ProtNLM"/>
    </source>
</evidence>